<dbReference type="InterPro" id="IPR013766">
    <property type="entry name" value="Thioredoxin_domain"/>
</dbReference>
<dbReference type="SUPFAM" id="SSF52833">
    <property type="entry name" value="Thioredoxin-like"/>
    <property type="match status" value="1"/>
</dbReference>
<name>A0A0B2UM32_9MICR</name>
<feature type="domain" description="Thioredoxin" evidence="1">
    <location>
        <begin position="46"/>
        <end position="120"/>
    </location>
</feature>
<proteinExistence type="predicted"/>
<dbReference type="Pfam" id="PF00085">
    <property type="entry name" value="Thioredoxin"/>
    <property type="match status" value="1"/>
</dbReference>
<dbReference type="Gene3D" id="3.40.30.10">
    <property type="entry name" value="Glutaredoxin"/>
    <property type="match status" value="1"/>
</dbReference>
<organism evidence="2 3">
    <name type="scientific">Ordospora colligata OC4</name>
    <dbReference type="NCBI Taxonomy" id="1354746"/>
    <lineage>
        <taxon>Eukaryota</taxon>
        <taxon>Fungi</taxon>
        <taxon>Fungi incertae sedis</taxon>
        <taxon>Microsporidia</taxon>
        <taxon>Ordosporidae</taxon>
        <taxon>Ordospora</taxon>
    </lineage>
</organism>
<dbReference type="EMBL" id="JOKQ01000001">
    <property type="protein sequence ID" value="KHN70408.1"/>
    <property type="molecule type" value="Genomic_DNA"/>
</dbReference>
<dbReference type="STRING" id="1354746.A0A0B2UM32"/>
<dbReference type="OrthoDB" id="10257948at2759"/>
<dbReference type="PANTHER" id="PTHR21148">
    <property type="entry name" value="THIOREDOXIN DOMAIN-CONTAINING PROTEIN 9"/>
    <property type="match status" value="1"/>
</dbReference>
<evidence type="ECO:0000313" key="3">
    <source>
        <dbReference type="Proteomes" id="UP000031056"/>
    </source>
</evidence>
<keyword evidence="3" id="KW-1185">Reference proteome</keyword>
<dbReference type="InterPro" id="IPR036249">
    <property type="entry name" value="Thioredoxin-like_sf"/>
</dbReference>
<dbReference type="GeneID" id="26260903"/>
<protein>
    <submittedName>
        <fullName evidence="2">Thioredoxin</fullName>
    </submittedName>
</protein>
<dbReference type="FunCoup" id="A0A0B2UM32">
    <property type="interactions" value="226"/>
</dbReference>
<dbReference type="VEuPathDB" id="MicrosporidiaDB:M896_010600"/>
<dbReference type="Proteomes" id="UP000031056">
    <property type="component" value="Unassembled WGS sequence"/>
</dbReference>
<gene>
    <name evidence="2" type="ORF">M896_010600</name>
</gene>
<evidence type="ECO:0000259" key="1">
    <source>
        <dbReference type="Pfam" id="PF00085"/>
    </source>
</evidence>
<dbReference type="InParanoid" id="A0A0B2UM32"/>
<dbReference type="RefSeq" id="XP_014564450.1">
    <property type="nucleotide sequence ID" value="XM_014708964.1"/>
</dbReference>
<dbReference type="AlphaFoldDB" id="A0A0B2UM32"/>
<sequence length="148" mass="17211">MPLETDEVDWVLDDEVFKRYRERRMQELSAKVVTICSEKELIEKTKTMTMIVHFQKAEFKRCAIMDKMLDEVQGSFPEISFYRVDADICPVVAKKLEIRVLPFLGFFKDGYFVDQVIGFEKLGGDAIDIECLKKRIAESNIFKPISSL</sequence>
<accession>A0A0B2UM32</accession>
<reference evidence="2 3" key="1">
    <citation type="journal article" date="2014" name="MBio">
        <title>The Ordospora colligata genome; evolution of extreme reduction in microsporidia and host-to-parasite horizontal gene transfer.</title>
        <authorList>
            <person name="Pombert J.-F."/>
            <person name="Haag K.L."/>
            <person name="Beidas S."/>
            <person name="Ebert D."/>
            <person name="Keeling P.J."/>
        </authorList>
    </citation>
    <scope>NUCLEOTIDE SEQUENCE [LARGE SCALE GENOMIC DNA]</scope>
    <source>
        <strain evidence="2 3">OC4</strain>
    </source>
</reference>
<evidence type="ECO:0000313" key="2">
    <source>
        <dbReference type="EMBL" id="KHN70408.1"/>
    </source>
</evidence>
<dbReference type="HOGENOM" id="CLU_072378_1_1_1"/>
<comment type="caution">
    <text evidence="2">The sequence shown here is derived from an EMBL/GenBank/DDBJ whole genome shotgun (WGS) entry which is preliminary data.</text>
</comment>